<keyword evidence="5 7" id="KW-1133">Transmembrane helix</keyword>
<dbReference type="GO" id="GO:0005886">
    <property type="term" value="C:plasma membrane"/>
    <property type="evidence" value="ECO:0007669"/>
    <property type="project" value="UniProtKB-SubCell"/>
</dbReference>
<dbReference type="EMBL" id="VFPA01000002">
    <property type="protein sequence ID" value="TQM11943.1"/>
    <property type="molecule type" value="Genomic_DNA"/>
</dbReference>
<keyword evidence="6 7" id="KW-0472">Membrane</keyword>
<comment type="subcellular location">
    <subcellularLocation>
        <location evidence="1 7">Cell membrane</location>
        <topology evidence="1 7">Multi-pass membrane protein</topology>
    </subcellularLocation>
</comment>
<keyword evidence="2 7" id="KW-0813">Transport</keyword>
<evidence type="ECO:0000259" key="8">
    <source>
        <dbReference type="PROSITE" id="PS50928"/>
    </source>
</evidence>
<evidence type="ECO:0000256" key="1">
    <source>
        <dbReference type="ARBA" id="ARBA00004651"/>
    </source>
</evidence>
<evidence type="ECO:0000256" key="5">
    <source>
        <dbReference type="ARBA" id="ARBA00022989"/>
    </source>
</evidence>
<keyword evidence="10" id="KW-1185">Reference proteome</keyword>
<proteinExistence type="inferred from homology"/>
<evidence type="ECO:0000313" key="9">
    <source>
        <dbReference type="EMBL" id="TQM11943.1"/>
    </source>
</evidence>
<dbReference type="GO" id="GO:0055085">
    <property type="term" value="P:transmembrane transport"/>
    <property type="evidence" value="ECO:0007669"/>
    <property type="project" value="InterPro"/>
</dbReference>
<evidence type="ECO:0000256" key="4">
    <source>
        <dbReference type="ARBA" id="ARBA00022692"/>
    </source>
</evidence>
<keyword evidence="4 7" id="KW-0812">Transmembrane</keyword>
<feature type="transmembrane region" description="Helical" evidence="7">
    <location>
        <begin position="280"/>
        <end position="306"/>
    </location>
</feature>
<dbReference type="InterPro" id="IPR000515">
    <property type="entry name" value="MetI-like"/>
</dbReference>
<comment type="caution">
    <text evidence="9">The sequence shown here is derived from an EMBL/GenBank/DDBJ whole genome shotgun (WGS) entry which is preliminary data.</text>
</comment>
<feature type="transmembrane region" description="Helical" evidence="7">
    <location>
        <begin position="236"/>
        <end position="260"/>
    </location>
</feature>
<evidence type="ECO:0000256" key="7">
    <source>
        <dbReference type="RuleBase" id="RU363032"/>
    </source>
</evidence>
<organism evidence="9 10">
    <name type="scientific">Pseudonocardia kunmingensis</name>
    <dbReference type="NCBI Taxonomy" id="630975"/>
    <lineage>
        <taxon>Bacteria</taxon>
        <taxon>Bacillati</taxon>
        <taxon>Actinomycetota</taxon>
        <taxon>Actinomycetes</taxon>
        <taxon>Pseudonocardiales</taxon>
        <taxon>Pseudonocardiaceae</taxon>
        <taxon>Pseudonocardia</taxon>
    </lineage>
</organism>
<dbReference type="CDD" id="cd06261">
    <property type="entry name" value="TM_PBP2"/>
    <property type="match status" value="1"/>
</dbReference>
<reference evidence="9 10" key="1">
    <citation type="submission" date="2019-06" db="EMBL/GenBank/DDBJ databases">
        <title>Sequencing the genomes of 1000 actinobacteria strains.</title>
        <authorList>
            <person name="Klenk H.-P."/>
        </authorList>
    </citation>
    <scope>NUCLEOTIDE SEQUENCE [LARGE SCALE GENOMIC DNA]</scope>
    <source>
        <strain evidence="9 10">DSM 45301</strain>
    </source>
</reference>
<gene>
    <name evidence="9" type="ORF">FB558_4516</name>
</gene>
<feature type="domain" description="ABC transmembrane type-1" evidence="8">
    <location>
        <begin position="94"/>
        <end position="303"/>
    </location>
</feature>
<dbReference type="Gene3D" id="1.10.3720.10">
    <property type="entry name" value="MetI-like"/>
    <property type="match status" value="1"/>
</dbReference>
<dbReference type="SUPFAM" id="SSF161098">
    <property type="entry name" value="MetI-like"/>
    <property type="match status" value="1"/>
</dbReference>
<sequence>MRTLGRKLRRLLLTVLAVSFLTFLLTSLLPGDPARQILGDQATPEAVAAVRADLGLDDPLPLRYLRWLGGVLTGDLGTSYQTGQEVAEAIGERAPVTLQLGLMAVLLALLIAVPLGVLAAYRSGGTADRVITGATFSLLSMPNFMMAILAIYLFSVTLGWFPATGWEEFGDDPVESLHRAFLPAFSLAAVNIAVFTRLLRSDMIATLQEDYVTMAESKGISTARVLFRHALRPSSFSLLTVAGIQFGVLISSSVVVEQIFAVPGVGRLMYDAILQRDLLLVQGVVLVVATAFVVINFLVDALYSALDPRIRHGDR</sequence>
<keyword evidence="3" id="KW-1003">Cell membrane</keyword>
<dbReference type="Pfam" id="PF19300">
    <property type="entry name" value="BPD_transp_1_N"/>
    <property type="match status" value="1"/>
</dbReference>
<dbReference type="PANTHER" id="PTHR43163:SF6">
    <property type="entry name" value="DIPEPTIDE TRANSPORT SYSTEM PERMEASE PROTEIN DPPB-RELATED"/>
    <property type="match status" value="1"/>
</dbReference>
<comment type="similarity">
    <text evidence="7">Belongs to the binding-protein-dependent transport system permease family.</text>
</comment>
<protein>
    <submittedName>
        <fullName evidence="9">Peptide/nickel transport system permease protein</fullName>
    </submittedName>
</protein>
<dbReference type="OrthoDB" id="3543764at2"/>
<accession>A0A543DRJ8</accession>
<feature type="transmembrane region" description="Helical" evidence="7">
    <location>
        <begin position="142"/>
        <end position="161"/>
    </location>
</feature>
<dbReference type="RefSeq" id="WP_142056358.1">
    <property type="nucleotide sequence ID" value="NZ_VFPA01000002.1"/>
</dbReference>
<dbReference type="Pfam" id="PF00528">
    <property type="entry name" value="BPD_transp_1"/>
    <property type="match status" value="1"/>
</dbReference>
<dbReference type="PANTHER" id="PTHR43163">
    <property type="entry name" value="DIPEPTIDE TRANSPORT SYSTEM PERMEASE PROTEIN DPPB-RELATED"/>
    <property type="match status" value="1"/>
</dbReference>
<dbReference type="AlphaFoldDB" id="A0A543DRJ8"/>
<evidence type="ECO:0000256" key="6">
    <source>
        <dbReference type="ARBA" id="ARBA00023136"/>
    </source>
</evidence>
<dbReference type="InterPro" id="IPR035906">
    <property type="entry name" value="MetI-like_sf"/>
</dbReference>
<feature type="transmembrane region" description="Helical" evidence="7">
    <location>
        <begin position="100"/>
        <end position="121"/>
    </location>
</feature>
<name>A0A543DRJ8_9PSEU</name>
<dbReference type="Proteomes" id="UP000315677">
    <property type="component" value="Unassembled WGS sequence"/>
</dbReference>
<feature type="transmembrane region" description="Helical" evidence="7">
    <location>
        <begin position="181"/>
        <end position="199"/>
    </location>
</feature>
<evidence type="ECO:0000256" key="2">
    <source>
        <dbReference type="ARBA" id="ARBA00022448"/>
    </source>
</evidence>
<evidence type="ECO:0000256" key="3">
    <source>
        <dbReference type="ARBA" id="ARBA00022475"/>
    </source>
</evidence>
<evidence type="ECO:0000313" key="10">
    <source>
        <dbReference type="Proteomes" id="UP000315677"/>
    </source>
</evidence>
<dbReference type="InterPro" id="IPR045621">
    <property type="entry name" value="BPD_transp_1_N"/>
</dbReference>
<dbReference type="PROSITE" id="PS50928">
    <property type="entry name" value="ABC_TM1"/>
    <property type="match status" value="1"/>
</dbReference>